<organism evidence="2 3">
    <name type="scientific">Ignelater luminosus</name>
    <name type="common">Cucubano</name>
    <name type="synonym">Pyrophorus luminosus</name>
    <dbReference type="NCBI Taxonomy" id="2038154"/>
    <lineage>
        <taxon>Eukaryota</taxon>
        <taxon>Metazoa</taxon>
        <taxon>Ecdysozoa</taxon>
        <taxon>Arthropoda</taxon>
        <taxon>Hexapoda</taxon>
        <taxon>Insecta</taxon>
        <taxon>Pterygota</taxon>
        <taxon>Neoptera</taxon>
        <taxon>Endopterygota</taxon>
        <taxon>Coleoptera</taxon>
        <taxon>Polyphaga</taxon>
        <taxon>Elateriformia</taxon>
        <taxon>Elateroidea</taxon>
        <taxon>Elateridae</taxon>
        <taxon>Agrypninae</taxon>
        <taxon>Pyrophorini</taxon>
        <taxon>Ignelater</taxon>
    </lineage>
</organism>
<comment type="caution">
    <text evidence="2">The sequence shown here is derived from an EMBL/GenBank/DDBJ whole genome shotgun (WGS) entry which is preliminary data.</text>
</comment>
<dbReference type="AlphaFoldDB" id="A0A8K0D1R8"/>
<evidence type="ECO:0000313" key="3">
    <source>
        <dbReference type="Proteomes" id="UP000801492"/>
    </source>
</evidence>
<keyword evidence="3" id="KW-1185">Reference proteome</keyword>
<protein>
    <submittedName>
        <fullName evidence="2">Uncharacterized protein</fullName>
    </submittedName>
</protein>
<gene>
    <name evidence="2" type="ORF">ILUMI_09757</name>
</gene>
<evidence type="ECO:0000256" key="1">
    <source>
        <dbReference type="SAM" id="MobiDB-lite"/>
    </source>
</evidence>
<dbReference type="EMBL" id="VTPC01005142">
    <property type="protein sequence ID" value="KAF2896419.1"/>
    <property type="molecule type" value="Genomic_DNA"/>
</dbReference>
<proteinExistence type="predicted"/>
<sequence>MDSTVKIEVNDNQPCETWSSSPLTKQEDPFSLLCDGHMQTSTPRPIVTWNHQAEAFQPRFQPPYNPNRTVFPNKNIKPRTSVFNPRGVPQPKPTPIHQAEIPESSNNQEDILP</sequence>
<feature type="region of interest" description="Disordered" evidence="1">
    <location>
        <begin position="71"/>
        <end position="113"/>
    </location>
</feature>
<accession>A0A8K0D1R8</accession>
<name>A0A8K0D1R8_IGNLU</name>
<dbReference type="Proteomes" id="UP000801492">
    <property type="component" value="Unassembled WGS sequence"/>
</dbReference>
<reference evidence="2" key="1">
    <citation type="submission" date="2019-08" db="EMBL/GenBank/DDBJ databases">
        <title>The genome of the North American firefly Photinus pyralis.</title>
        <authorList>
            <consortium name="Photinus pyralis genome working group"/>
            <person name="Fallon T.R."/>
            <person name="Sander Lower S.E."/>
            <person name="Weng J.-K."/>
        </authorList>
    </citation>
    <scope>NUCLEOTIDE SEQUENCE</scope>
    <source>
        <strain evidence="2">TRF0915ILg1</strain>
        <tissue evidence="2">Whole body</tissue>
    </source>
</reference>
<feature type="compositionally biased region" description="Polar residues" evidence="1">
    <location>
        <begin position="103"/>
        <end position="113"/>
    </location>
</feature>
<evidence type="ECO:0000313" key="2">
    <source>
        <dbReference type="EMBL" id="KAF2896419.1"/>
    </source>
</evidence>